<dbReference type="EMBL" id="BAABCW010000006">
    <property type="protein sequence ID" value="GAA3507966.1"/>
    <property type="molecule type" value="Genomic_DNA"/>
</dbReference>
<evidence type="ECO:0000313" key="1">
    <source>
        <dbReference type="EMBL" id="GAA3507966.1"/>
    </source>
</evidence>
<evidence type="ECO:0008006" key="3">
    <source>
        <dbReference type="Google" id="ProtNLM"/>
    </source>
</evidence>
<proteinExistence type="predicted"/>
<sequence>MTGLKNNLFLIFSILTLTLLTSCGAIVKSKGNKYLTEEKGAIPPEFGKEKNTLLFITHHSSYNKYLKKNTRKIYKGDYELVSEDEFKTNDKYEDLNKYRFVFDYNYISPGYDVVRADGSTRAPLYNVKKFRILDRKENKEYVSKITSSFWSKLQKVYLKKLNAKLMAE</sequence>
<dbReference type="RefSeq" id="WP_344926559.1">
    <property type="nucleotide sequence ID" value="NZ_BAABCW010000006.1"/>
</dbReference>
<evidence type="ECO:0000313" key="2">
    <source>
        <dbReference type="Proteomes" id="UP001500459"/>
    </source>
</evidence>
<reference evidence="2" key="1">
    <citation type="journal article" date="2019" name="Int. J. Syst. Evol. Microbiol.">
        <title>The Global Catalogue of Microorganisms (GCM) 10K type strain sequencing project: providing services to taxonomists for standard genome sequencing and annotation.</title>
        <authorList>
            <consortium name="The Broad Institute Genomics Platform"/>
            <consortium name="The Broad Institute Genome Sequencing Center for Infectious Disease"/>
            <person name="Wu L."/>
            <person name="Ma J."/>
        </authorList>
    </citation>
    <scope>NUCLEOTIDE SEQUENCE [LARGE SCALE GENOMIC DNA]</scope>
    <source>
        <strain evidence="2">JCM 17106</strain>
    </source>
</reference>
<dbReference type="PROSITE" id="PS51257">
    <property type="entry name" value="PROKAR_LIPOPROTEIN"/>
    <property type="match status" value="1"/>
</dbReference>
<organism evidence="1 2">
    <name type="scientific">Aquimarina addita</name>
    <dbReference type="NCBI Taxonomy" id="870485"/>
    <lineage>
        <taxon>Bacteria</taxon>
        <taxon>Pseudomonadati</taxon>
        <taxon>Bacteroidota</taxon>
        <taxon>Flavobacteriia</taxon>
        <taxon>Flavobacteriales</taxon>
        <taxon>Flavobacteriaceae</taxon>
        <taxon>Aquimarina</taxon>
    </lineage>
</organism>
<gene>
    <name evidence="1" type="ORF">GCM10022393_17580</name>
</gene>
<accession>A0ABP6UI99</accession>
<dbReference type="Proteomes" id="UP001500459">
    <property type="component" value="Unassembled WGS sequence"/>
</dbReference>
<comment type="caution">
    <text evidence="1">The sequence shown here is derived from an EMBL/GenBank/DDBJ whole genome shotgun (WGS) entry which is preliminary data.</text>
</comment>
<protein>
    <recommendedName>
        <fullName evidence="3">Lipoprotein</fullName>
    </recommendedName>
</protein>
<name>A0ABP6UI99_9FLAO</name>
<keyword evidence="2" id="KW-1185">Reference proteome</keyword>